<dbReference type="Proteomes" id="UP001184861">
    <property type="component" value="Unassembled WGS sequence"/>
</dbReference>
<reference evidence="1" key="1">
    <citation type="submission" date="2023-07" db="EMBL/GenBank/DDBJ databases">
        <title>Sorghum-associated microbial communities from plants grown in Nebraska, USA.</title>
        <authorList>
            <person name="Schachtman D."/>
        </authorList>
    </citation>
    <scope>NUCLEOTIDE SEQUENCE</scope>
    <source>
        <strain evidence="1">DS2360</strain>
    </source>
</reference>
<evidence type="ECO:0000313" key="1">
    <source>
        <dbReference type="EMBL" id="MDR6525680.1"/>
    </source>
</evidence>
<organism evidence="1 2">
    <name type="scientific">Chryseobacterium rhizosphaerae</name>
    <dbReference type="NCBI Taxonomy" id="395937"/>
    <lineage>
        <taxon>Bacteria</taxon>
        <taxon>Pseudomonadati</taxon>
        <taxon>Bacteroidota</taxon>
        <taxon>Flavobacteriia</taxon>
        <taxon>Flavobacteriales</taxon>
        <taxon>Weeksellaceae</taxon>
        <taxon>Chryseobacterium group</taxon>
        <taxon>Chryseobacterium</taxon>
    </lineage>
</organism>
<proteinExistence type="predicted"/>
<dbReference type="AlphaFoldDB" id="A0AAE4C3I0"/>
<comment type="caution">
    <text evidence="1">The sequence shown here is derived from an EMBL/GenBank/DDBJ whole genome shotgun (WGS) entry which is preliminary data.</text>
</comment>
<sequence length="48" mass="5862">MVYIIFFISTNMLLGINKLYLQMIGFYRTDDFYIIFYPSNPKFQRPDL</sequence>
<dbReference type="EMBL" id="JAVDQY010000001">
    <property type="protein sequence ID" value="MDR6525680.1"/>
    <property type="molecule type" value="Genomic_DNA"/>
</dbReference>
<name>A0AAE4C3I0_9FLAO</name>
<gene>
    <name evidence="1" type="ORF">J2787_001050</name>
</gene>
<evidence type="ECO:0000313" key="2">
    <source>
        <dbReference type="Proteomes" id="UP001184861"/>
    </source>
</evidence>
<accession>A0AAE4C3I0</accession>
<protein>
    <submittedName>
        <fullName evidence="1">Uncharacterized protein</fullName>
    </submittedName>
</protein>